<dbReference type="PANTHER" id="PTHR11461">
    <property type="entry name" value="SERINE PROTEASE INHIBITOR, SERPIN"/>
    <property type="match status" value="1"/>
</dbReference>
<dbReference type="PANTHER" id="PTHR11461:SF211">
    <property type="entry name" value="GH10112P-RELATED"/>
    <property type="match status" value="1"/>
</dbReference>
<reference evidence="6" key="2">
    <citation type="submission" date="2016-11" db="UniProtKB">
        <authorList>
            <consortium name="WormBaseParasite"/>
        </authorList>
    </citation>
    <scope>IDENTIFICATION</scope>
</reference>
<dbReference type="Pfam" id="PF00079">
    <property type="entry name" value="Serpin"/>
    <property type="match status" value="1"/>
</dbReference>
<dbReference type="InterPro" id="IPR036186">
    <property type="entry name" value="Serpin_sf"/>
</dbReference>
<dbReference type="InterPro" id="IPR000215">
    <property type="entry name" value="Serpin_fam"/>
</dbReference>
<evidence type="ECO:0000313" key="6">
    <source>
        <dbReference type="WBParaSite" id="EN70_4737"/>
    </source>
</evidence>
<dbReference type="Proteomes" id="UP000095285">
    <property type="component" value="Unassembled WGS sequence"/>
</dbReference>
<dbReference type="PROSITE" id="PS00284">
    <property type="entry name" value="SERPIN"/>
    <property type="match status" value="1"/>
</dbReference>
<dbReference type="Gene3D" id="3.30.497.10">
    <property type="entry name" value="Antithrombin, subunit I, domain 2"/>
    <property type="match status" value="1"/>
</dbReference>
<comment type="similarity">
    <text evidence="1 2">Belongs to the serpin family.</text>
</comment>
<feature type="transmembrane region" description="Helical" evidence="3">
    <location>
        <begin position="40"/>
        <end position="62"/>
    </location>
</feature>
<dbReference type="InterPro" id="IPR023795">
    <property type="entry name" value="Serpin_CS"/>
</dbReference>
<keyword evidence="5" id="KW-1185">Reference proteome</keyword>
<dbReference type="CDD" id="cd00172">
    <property type="entry name" value="serpin"/>
    <property type="match status" value="1"/>
</dbReference>
<dbReference type="WBParaSite" id="EN70_4737">
    <property type="protein sequence ID" value="EN70_4737"/>
    <property type="gene ID" value="EN70_4737"/>
</dbReference>
<protein>
    <submittedName>
        <fullName evidence="6">SERPIN domain-containing protein</fullName>
    </submittedName>
</protein>
<evidence type="ECO:0000256" key="3">
    <source>
        <dbReference type="SAM" id="Phobius"/>
    </source>
</evidence>
<sequence length="472" mass="54366">MPPTMVFEKQNTRKSEHPRNNFNTVRTVTFSNISKTATHYWQFAVVLMKFIEVILIIVTVFADTCRSDDNLNHCSRNNDHLRNLLITKAQMDFTLKLLRHSSKANETSLLSPFAVVSAMSVLYSGARGKTEREIGAAISAGQTKRTFENYMECTIKNIRDQLKDRNFTTHYSTKIYDQGNFLRPDFKDIASQQYAYDSAQIDFASFLKANGSKFNQWANRNKSVGVGSTIHVMSHYPVYLFNKLEFDAYWEYEFPSLNYTSPFRFTTSRKIDIPMMVRTAEFPYYEDQQIQMVSLPLRNSEMEMLIILPKKIFGLGKFEAKLTGRKLFSYVEELIVSGNVTVRMPKFTSRNKRYLTSALKKMGMRSMFERTADFSGISNQKSPTFIDVLNVAHIKINEKGINNENSSIPVNNVVTIGDGEQFVADHPFLYVIINNRETILWMGRFAPTEKDLIVGNLAKVVENKEVPRKREK</sequence>
<name>A0A1I7VP85_LOALO</name>
<reference evidence="5" key="1">
    <citation type="submission" date="2012-04" db="EMBL/GenBank/DDBJ databases">
        <title>The Genome Sequence of Loa loa.</title>
        <authorList>
            <consortium name="The Broad Institute Genome Sequencing Platform"/>
            <consortium name="Broad Institute Genome Sequencing Center for Infectious Disease"/>
            <person name="Nutman T.B."/>
            <person name="Fink D.L."/>
            <person name="Russ C."/>
            <person name="Young S."/>
            <person name="Zeng Q."/>
            <person name="Gargeya S."/>
            <person name="Alvarado L."/>
            <person name="Berlin A."/>
            <person name="Chapman S.B."/>
            <person name="Chen Z."/>
            <person name="Freedman E."/>
            <person name="Gellesch M."/>
            <person name="Goldberg J."/>
            <person name="Griggs A."/>
            <person name="Gujja S."/>
            <person name="Heilman E.R."/>
            <person name="Heiman D."/>
            <person name="Howarth C."/>
            <person name="Mehta T."/>
            <person name="Neiman D."/>
            <person name="Pearson M."/>
            <person name="Roberts A."/>
            <person name="Saif S."/>
            <person name="Shea T."/>
            <person name="Shenoy N."/>
            <person name="Sisk P."/>
            <person name="Stolte C."/>
            <person name="Sykes S."/>
            <person name="White J."/>
            <person name="Yandava C."/>
            <person name="Haas B."/>
            <person name="Henn M.R."/>
            <person name="Nusbaum C."/>
            <person name="Birren B."/>
        </authorList>
    </citation>
    <scope>NUCLEOTIDE SEQUENCE [LARGE SCALE GENOMIC DNA]</scope>
</reference>
<dbReference type="SUPFAM" id="SSF56574">
    <property type="entry name" value="Serpins"/>
    <property type="match status" value="1"/>
</dbReference>
<dbReference type="GO" id="GO:0004867">
    <property type="term" value="F:serine-type endopeptidase inhibitor activity"/>
    <property type="evidence" value="ECO:0007669"/>
    <property type="project" value="InterPro"/>
</dbReference>
<dbReference type="InterPro" id="IPR042178">
    <property type="entry name" value="Serpin_sf_1"/>
</dbReference>
<dbReference type="GO" id="GO:0005615">
    <property type="term" value="C:extracellular space"/>
    <property type="evidence" value="ECO:0007669"/>
    <property type="project" value="InterPro"/>
</dbReference>
<keyword evidence="3" id="KW-1133">Transmembrane helix</keyword>
<keyword evidence="3" id="KW-0472">Membrane</keyword>
<dbReference type="eggNOG" id="KOG2392">
    <property type="taxonomic scope" value="Eukaryota"/>
</dbReference>
<organism evidence="5 6">
    <name type="scientific">Loa loa</name>
    <name type="common">Eye worm</name>
    <name type="synonym">Filaria loa</name>
    <dbReference type="NCBI Taxonomy" id="7209"/>
    <lineage>
        <taxon>Eukaryota</taxon>
        <taxon>Metazoa</taxon>
        <taxon>Ecdysozoa</taxon>
        <taxon>Nematoda</taxon>
        <taxon>Chromadorea</taxon>
        <taxon>Rhabditida</taxon>
        <taxon>Spirurina</taxon>
        <taxon>Spiruromorpha</taxon>
        <taxon>Filarioidea</taxon>
        <taxon>Onchocercidae</taxon>
        <taxon>Loa</taxon>
    </lineage>
</organism>
<dbReference type="InterPro" id="IPR042185">
    <property type="entry name" value="Serpin_sf_2"/>
</dbReference>
<dbReference type="InterPro" id="IPR023796">
    <property type="entry name" value="Serpin_dom"/>
</dbReference>
<evidence type="ECO:0000259" key="4">
    <source>
        <dbReference type="SMART" id="SM00093"/>
    </source>
</evidence>
<dbReference type="AlphaFoldDB" id="A0A1I7VP85"/>
<feature type="domain" description="Serpin" evidence="4">
    <location>
        <begin position="95"/>
        <end position="448"/>
    </location>
</feature>
<evidence type="ECO:0000256" key="1">
    <source>
        <dbReference type="ARBA" id="ARBA00009500"/>
    </source>
</evidence>
<keyword evidence="3" id="KW-0812">Transmembrane</keyword>
<proteinExistence type="inferred from homology"/>
<accession>A0A1I7VP85</accession>
<evidence type="ECO:0000256" key="2">
    <source>
        <dbReference type="RuleBase" id="RU000411"/>
    </source>
</evidence>
<evidence type="ECO:0000313" key="5">
    <source>
        <dbReference type="Proteomes" id="UP000095285"/>
    </source>
</evidence>
<dbReference type="STRING" id="7209.A0A1I7VP85"/>
<dbReference type="SMART" id="SM00093">
    <property type="entry name" value="SERPIN"/>
    <property type="match status" value="1"/>
</dbReference>
<dbReference type="Gene3D" id="2.30.39.10">
    <property type="entry name" value="Alpha-1-antitrypsin, domain 1"/>
    <property type="match status" value="1"/>
</dbReference>